<evidence type="ECO:0000256" key="3">
    <source>
        <dbReference type="ARBA" id="ARBA00022827"/>
    </source>
</evidence>
<dbReference type="InterPro" id="IPR036188">
    <property type="entry name" value="FAD/NAD-bd_sf"/>
</dbReference>
<name>A0A418SU02_9RHOB</name>
<reference evidence="7" key="1">
    <citation type="submission" date="2018-09" db="EMBL/GenBank/DDBJ databases">
        <title>Acidovorax cavernicola nov. sp. isolated from Gruta de las Maravillas (Aracena, Spain).</title>
        <authorList>
            <person name="Jurado V."/>
            <person name="Gutierrez-Patricio S."/>
            <person name="Gonzalez-Pimentel J.L."/>
            <person name="Miller A.Z."/>
            <person name="Laiz L."/>
            <person name="Saiz-Jimenez C."/>
        </authorList>
    </citation>
    <scope>NUCLEOTIDE SEQUENCE [LARGE SCALE GENOMIC DNA]</scope>
    <source>
        <strain evidence="7">1011MAR3C25</strain>
    </source>
</reference>
<dbReference type="InterPro" id="IPR003953">
    <property type="entry name" value="FAD-dep_OxRdtase_2_FAD-bd"/>
</dbReference>
<evidence type="ECO:0000313" key="6">
    <source>
        <dbReference type="EMBL" id="RJE84463.1"/>
    </source>
</evidence>
<dbReference type="Gene3D" id="3.90.700.10">
    <property type="entry name" value="Succinate dehydrogenase/fumarate reductase flavoprotein, catalytic domain"/>
    <property type="match status" value="1"/>
</dbReference>
<gene>
    <name evidence="6" type="primary">tcuA</name>
    <name evidence="6" type="ORF">D3P04_12465</name>
</gene>
<proteinExistence type="predicted"/>
<evidence type="ECO:0000259" key="5">
    <source>
        <dbReference type="Pfam" id="PF00890"/>
    </source>
</evidence>
<dbReference type="InterPro" id="IPR050315">
    <property type="entry name" value="FAD-oxidoreductase_2"/>
</dbReference>
<dbReference type="Gene3D" id="3.50.50.60">
    <property type="entry name" value="FAD/NAD(P)-binding domain"/>
    <property type="match status" value="1"/>
</dbReference>
<accession>A0A418SU02</accession>
<dbReference type="NCBIfam" id="TIGR02485">
    <property type="entry name" value="CobZ_N-term"/>
    <property type="match status" value="1"/>
</dbReference>
<dbReference type="AlphaFoldDB" id="A0A418SU02"/>
<protein>
    <submittedName>
        <fullName evidence="6">FAD-dependent tricarballylate dehydrogenase TcuA</fullName>
    </submittedName>
</protein>
<dbReference type="PANTHER" id="PTHR43400">
    <property type="entry name" value="FUMARATE REDUCTASE"/>
    <property type="match status" value="1"/>
</dbReference>
<keyword evidence="4" id="KW-0560">Oxidoreductase</keyword>
<dbReference type="Proteomes" id="UP000284202">
    <property type="component" value="Unassembled WGS sequence"/>
</dbReference>
<dbReference type="InterPro" id="IPR012831">
    <property type="entry name" value="CobZ"/>
</dbReference>
<evidence type="ECO:0000313" key="7">
    <source>
        <dbReference type="Proteomes" id="UP000284202"/>
    </source>
</evidence>
<comment type="caution">
    <text evidence="6">The sequence shown here is derived from an EMBL/GenBank/DDBJ whole genome shotgun (WGS) entry which is preliminary data.</text>
</comment>
<keyword evidence="3" id="KW-0274">FAD</keyword>
<dbReference type="OrthoDB" id="3178130at2"/>
<feature type="domain" description="FAD-dependent oxidoreductase 2 FAD-binding" evidence="5">
    <location>
        <begin position="20"/>
        <end position="446"/>
    </location>
</feature>
<evidence type="ECO:0000256" key="4">
    <source>
        <dbReference type="ARBA" id="ARBA00023002"/>
    </source>
</evidence>
<dbReference type="SUPFAM" id="SSF51905">
    <property type="entry name" value="FAD/NAD(P)-binding domain"/>
    <property type="match status" value="1"/>
</dbReference>
<sequence>MFCCKRRARQSDPPDSILWDVVIAGGGNAALCAAITAAEAGARVIILEGAPKPYRGGNSRHTRNFRCMHEGPLSVLTDAYLEEEYYNDLLLVTKGKTDEHLARLAIRGSQECLPWMEAHGVRFQPSLSGTLSLSRTNAFFLGGGKALVNAYYNTAEDLGVTVVYDAQVQHVHLEGDRFTHMEVSVAGGPVQRFRGKAAVLASGGFQSDIDWLIRAWGPAAANFLIRGTPYNRGVVLRDMLEQGCQSVGDPTQCHAVAIDGRAPKFDGGICTRLDCVPFSIVVNRDCARFYDEGEDTWPKRYAIWGRLVAAQPDQVGYAIIDAKSIDLFMPSVFPAMRADTIEELGAKLGLDGQRLSRTVAEFNAACRPGSFHPTELDGLATEGLDPPKTNWARPIEKPPFYGYQLRTGVTFTYLGLKVSDRARVQMPDGSLTNVWSAGEMIAGSILGQGYLAGFGMTIGTVFGRIAGQEAAAHVA</sequence>
<dbReference type="GO" id="GO:0016491">
    <property type="term" value="F:oxidoreductase activity"/>
    <property type="evidence" value="ECO:0007669"/>
    <property type="project" value="UniProtKB-KW"/>
</dbReference>
<organism evidence="6 7">
    <name type="scientific">Paracoccus onubensis</name>
    <dbReference type="NCBI Taxonomy" id="1675788"/>
    <lineage>
        <taxon>Bacteria</taxon>
        <taxon>Pseudomonadati</taxon>
        <taxon>Pseudomonadota</taxon>
        <taxon>Alphaproteobacteria</taxon>
        <taxon>Rhodobacterales</taxon>
        <taxon>Paracoccaceae</taxon>
        <taxon>Paracoccus</taxon>
    </lineage>
</organism>
<evidence type="ECO:0000256" key="1">
    <source>
        <dbReference type="ARBA" id="ARBA00001974"/>
    </source>
</evidence>
<dbReference type="RefSeq" id="WP_119749363.1">
    <property type="nucleotide sequence ID" value="NZ_QZCG01000008.1"/>
</dbReference>
<dbReference type="PANTHER" id="PTHR43400:SF7">
    <property type="entry name" value="FAD-DEPENDENT OXIDOREDUCTASE 2 FAD BINDING DOMAIN-CONTAINING PROTEIN"/>
    <property type="match status" value="1"/>
</dbReference>
<dbReference type="EMBL" id="QZCG01000008">
    <property type="protein sequence ID" value="RJE84463.1"/>
    <property type="molecule type" value="Genomic_DNA"/>
</dbReference>
<keyword evidence="7" id="KW-1185">Reference proteome</keyword>
<dbReference type="SUPFAM" id="SSF56425">
    <property type="entry name" value="Succinate dehydrogenase/fumarate reductase flavoprotein, catalytic domain"/>
    <property type="match status" value="1"/>
</dbReference>
<dbReference type="InterPro" id="IPR027477">
    <property type="entry name" value="Succ_DH/fumarate_Rdtase_cat_sf"/>
</dbReference>
<dbReference type="NCBIfam" id="NF006130">
    <property type="entry name" value="PRK08274.1"/>
    <property type="match status" value="1"/>
</dbReference>
<evidence type="ECO:0000256" key="2">
    <source>
        <dbReference type="ARBA" id="ARBA00022630"/>
    </source>
</evidence>
<comment type="cofactor">
    <cofactor evidence="1">
        <name>FAD</name>
        <dbReference type="ChEBI" id="CHEBI:57692"/>
    </cofactor>
</comment>
<dbReference type="Pfam" id="PF00890">
    <property type="entry name" value="FAD_binding_2"/>
    <property type="match status" value="1"/>
</dbReference>
<keyword evidence="2" id="KW-0285">Flavoprotein</keyword>